<organism evidence="1 2">
    <name type="scientific">Ameca splendens</name>
    <dbReference type="NCBI Taxonomy" id="208324"/>
    <lineage>
        <taxon>Eukaryota</taxon>
        <taxon>Metazoa</taxon>
        <taxon>Chordata</taxon>
        <taxon>Craniata</taxon>
        <taxon>Vertebrata</taxon>
        <taxon>Euteleostomi</taxon>
        <taxon>Actinopterygii</taxon>
        <taxon>Neopterygii</taxon>
        <taxon>Teleostei</taxon>
        <taxon>Neoteleostei</taxon>
        <taxon>Acanthomorphata</taxon>
        <taxon>Ovalentaria</taxon>
        <taxon>Atherinomorphae</taxon>
        <taxon>Cyprinodontiformes</taxon>
        <taxon>Goodeidae</taxon>
        <taxon>Ameca</taxon>
    </lineage>
</organism>
<reference evidence="1 2" key="1">
    <citation type="submission" date="2021-06" db="EMBL/GenBank/DDBJ databases">
        <authorList>
            <person name="Palmer J.M."/>
        </authorList>
    </citation>
    <scope>NUCLEOTIDE SEQUENCE [LARGE SCALE GENOMIC DNA]</scope>
    <source>
        <strain evidence="1 2">AS_MEX2019</strain>
        <tissue evidence="1">Muscle</tissue>
    </source>
</reference>
<dbReference type="Proteomes" id="UP001469553">
    <property type="component" value="Unassembled WGS sequence"/>
</dbReference>
<evidence type="ECO:0000313" key="1">
    <source>
        <dbReference type="EMBL" id="MEQ2280026.1"/>
    </source>
</evidence>
<proteinExistence type="predicted"/>
<sequence>MQPFNGRRSEIVSEFLSDEMMCCSMSHSSIRVVLHELCSGPVNLKHTELGVVHQPQIASLHRDFIFMAVMLICFLLPSHPVFDMYLSSHPDAPTTTPKPTTAIITTTSTTITTSTPNPEASQVFSVFSQRLLQICCKTDATGDPSCLQPPASITAL</sequence>
<dbReference type="EMBL" id="JAHRIP010001076">
    <property type="protein sequence ID" value="MEQ2280026.1"/>
    <property type="molecule type" value="Genomic_DNA"/>
</dbReference>
<protein>
    <submittedName>
        <fullName evidence="1">Uncharacterized protein</fullName>
    </submittedName>
</protein>
<comment type="caution">
    <text evidence="1">The sequence shown here is derived from an EMBL/GenBank/DDBJ whole genome shotgun (WGS) entry which is preliminary data.</text>
</comment>
<keyword evidence="2" id="KW-1185">Reference proteome</keyword>
<gene>
    <name evidence="1" type="ORF">AMECASPLE_015343</name>
</gene>
<accession>A0ABV0XF23</accession>
<evidence type="ECO:0000313" key="2">
    <source>
        <dbReference type="Proteomes" id="UP001469553"/>
    </source>
</evidence>
<name>A0ABV0XF23_9TELE</name>